<accession>A0A7T8GNY8</accession>
<name>A0A7T8GNY8_CALRO</name>
<keyword evidence="3" id="KW-1185">Reference proteome</keyword>
<dbReference type="AlphaFoldDB" id="A0A7T8GNY8"/>
<feature type="region of interest" description="Disordered" evidence="1">
    <location>
        <begin position="1"/>
        <end position="62"/>
    </location>
</feature>
<gene>
    <name evidence="2" type="ORF">FKW44_023434</name>
</gene>
<reference evidence="3" key="1">
    <citation type="submission" date="2021-01" db="EMBL/GenBank/DDBJ databases">
        <title>Caligus Genome Assembly.</title>
        <authorList>
            <person name="Gallardo-Escarate C."/>
        </authorList>
    </citation>
    <scope>NUCLEOTIDE SEQUENCE [LARGE SCALE GENOMIC DNA]</scope>
</reference>
<sequence length="62" mass="6412">MECGEATGSGVGPLGPLQPPNGERGCHLPIGNTVWKVSNDPPSHSPNCSSVTTKEREGQLSI</sequence>
<evidence type="ECO:0000256" key="1">
    <source>
        <dbReference type="SAM" id="MobiDB-lite"/>
    </source>
</evidence>
<evidence type="ECO:0000313" key="3">
    <source>
        <dbReference type="Proteomes" id="UP000595437"/>
    </source>
</evidence>
<feature type="compositionally biased region" description="Polar residues" evidence="1">
    <location>
        <begin position="40"/>
        <end position="52"/>
    </location>
</feature>
<dbReference type="EMBL" id="CP045907">
    <property type="protein sequence ID" value="QQP35263.1"/>
    <property type="molecule type" value="Genomic_DNA"/>
</dbReference>
<proteinExistence type="predicted"/>
<organism evidence="2 3">
    <name type="scientific">Caligus rogercresseyi</name>
    <name type="common">Sea louse</name>
    <dbReference type="NCBI Taxonomy" id="217165"/>
    <lineage>
        <taxon>Eukaryota</taxon>
        <taxon>Metazoa</taxon>
        <taxon>Ecdysozoa</taxon>
        <taxon>Arthropoda</taxon>
        <taxon>Crustacea</taxon>
        <taxon>Multicrustacea</taxon>
        <taxon>Hexanauplia</taxon>
        <taxon>Copepoda</taxon>
        <taxon>Siphonostomatoida</taxon>
        <taxon>Caligidae</taxon>
        <taxon>Caligus</taxon>
    </lineage>
</organism>
<evidence type="ECO:0000313" key="2">
    <source>
        <dbReference type="EMBL" id="QQP35263.1"/>
    </source>
</evidence>
<dbReference type="Proteomes" id="UP000595437">
    <property type="component" value="Chromosome 18"/>
</dbReference>
<feature type="compositionally biased region" description="Basic and acidic residues" evidence="1">
    <location>
        <begin position="53"/>
        <end position="62"/>
    </location>
</feature>
<protein>
    <submittedName>
        <fullName evidence="2">Uncharacterized protein</fullName>
    </submittedName>
</protein>